<keyword evidence="5" id="KW-1185">Reference proteome</keyword>
<evidence type="ECO:0000256" key="3">
    <source>
        <dbReference type="SAM" id="MobiDB-lite"/>
    </source>
</evidence>
<dbReference type="PROSITE" id="PS51257">
    <property type="entry name" value="PROKAR_LIPOPROTEIN"/>
    <property type="match status" value="1"/>
</dbReference>
<comment type="similarity">
    <text evidence="1 2">Belongs to the outer membrane factor (OMF) (TC 1.B.17) family.</text>
</comment>
<organism evidence="4 5">
    <name type="scientific">Trinickia dabaoshanensis</name>
    <dbReference type="NCBI Taxonomy" id="564714"/>
    <lineage>
        <taxon>Bacteria</taxon>
        <taxon>Pseudomonadati</taxon>
        <taxon>Pseudomonadota</taxon>
        <taxon>Betaproteobacteria</taxon>
        <taxon>Burkholderiales</taxon>
        <taxon>Burkholderiaceae</taxon>
        <taxon>Trinickia</taxon>
    </lineage>
</organism>
<dbReference type="AlphaFoldDB" id="A0A2N7VGW8"/>
<dbReference type="NCBIfam" id="TIGR01845">
    <property type="entry name" value="outer_NodT"/>
    <property type="match status" value="1"/>
</dbReference>
<sequence>MTARVAAAAIAAVSIAGCASTARDAEWRRPDVPASWSGAEAPADGDSGDSPTDARPAAARSPGGTPWAERWWASFDDPALDALIERAVADNADLAIAAIRVHRAQLEAGLVDAGTGLQAALSTGAGVTRPFGADRARVSTGVNAVLSFELDLWGKLAARRDEASWRAQASEADRDAAALLLIGTTAKLYWRIGYLNQSIAFDEASVIDAQRTAAIVESRAAAGAASPLDAAQARRQVAAQRAALSQRKIERESKRNALALILAQPPRERGQEPASLRGAVIPNVTASLPAVVLARRPDIRAAESRLRARLANVDVARASIYPDITLTSELGTSSDMLLRTLQNPVASLGAALALPFVQWNTVRLNVALSENEFDEASIAFRKGLYGALAEVEDALAARAQLDEQAVQHARAGEDATLAVSLARARFELGATDAAPWLEAQRAQRSAERDRMANHLARLENRMDLFLALGGG</sequence>
<dbReference type="RefSeq" id="WP_102647984.1">
    <property type="nucleotide sequence ID" value="NZ_PNYA01000025.1"/>
</dbReference>
<dbReference type="PANTHER" id="PTHR30203">
    <property type="entry name" value="OUTER MEMBRANE CATION EFFLUX PROTEIN"/>
    <property type="match status" value="1"/>
</dbReference>
<dbReference type="InterPro" id="IPR010131">
    <property type="entry name" value="MdtP/NodT-like"/>
</dbReference>
<reference evidence="4 5" key="1">
    <citation type="submission" date="2018-01" db="EMBL/GenBank/DDBJ databases">
        <title>Whole genome analyses suggest that Burkholderia sensu lato contains two further novel genera in the rhizoxinica-symbiotica group Mycetohabitans gen. nov., and Trinickia gen. nov.: implications for the evolution of diazotrophy and nodulation in the Burkholderiaceae.</title>
        <authorList>
            <person name="Estrada-de los Santos P."/>
            <person name="Palmer M."/>
            <person name="Chavez-Ramirez B."/>
            <person name="Beukes C."/>
            <person name="Steenkamp E.T."/>
            <person name="Hirsch A.M."/>
            <person name="Manyaka P."/>
            <person name="Maluk M."/>
            <person name="Lafos M."/>
            <person name="Crook M."/>
            <person name="Gross E."/>
            <person name="Simon M.F."/>
            <person name="Bueno dos Reis Junior F."/>
            <person name="Poole P.S."/>
            <person name="Venter S.N."/>
            <person name="James E.K."/>
        </authorList>
    </citation>
    <scope>NUCLEOTIDE SEQUENCE [LARGE SCALE GENOMIC DNA]</scope>
    <source>
        <strain evidence="4 5">GIMN1.004</strain>
    </source>
</reference>
<dbReference type="PANTHER" id="PTHR30203:SF32">
    <property type="entry name" value="CATION EFFLUX SYSTEM PROTEIN CUSC"/>
    <property type="match status" value="1"/>
</dbReference>
<accession>A0A2N7VGW8</accession>
<dbReference type="Gene3D" id="2.20.200.10">
    <property type="entry name" value="Outer membrane efflux proteins (OEP)"/>
    <property type="match status" value="1"/>
</dbReference>
<keyword evidence="2" id="KW-0472">Membrane</keyword>
<keyword evidence="2" id="KW-0564">Palmitate</keyword>
<dbReference type="GO" id="GO:0015562">
    <property type="term" value="F:efflux transmembrane transporter activity"/>
    <property type="evidence" value="ECO:0007669"/>
    <property type="project" value="InterPro"/>
</dbReference>
<evidence type="ECO:0000256" key="1">
    <source>
        <dbReference type="ARBA" id="ARBA00007613"/>
    </source>
</evidence>
<dbReference type="SUPFAM" id="SSF56954">
    <property type="entry name" value="Outer membrane efflux proteins (OEP)"/>
    <property type="match status" value="1"/>
</dbReference>
<dbReference type="OrthoDB" id="9770517at2"/>
<comment type="caution">
    <text evidence="4">The sequence shown here is derived from an EMBL/GenBank/DDBJ whole genome shotgun (WGS) entry which is preliminary data.</text>
</comment>
<protein>
    <submittedName>
        <fullName evidence="4">RND transporter</fullName>
    </submittedName>
</protein>
<evidence type="ECO:0000313" key="4">
    <source>
        <dbReference type="EMBL" id="PMS16397.1"/>
    </source>
</evidence>
<feature type="region of interest" description="Disordered" evidence="3">
    <location>
        <begin position="24"/>
        <end position="66"/>
    </location>
</feature>
<comment type="subcellular location">
    <subcellularLocation>
        <location evidence="2">Cell membrane</location>
        <topology evidence="2">Lipid-anchor</topology>
    </subcellularLocation>
</comment>
<dbReference type="Pfam" id="PF02321">
    <property type="entry name" value="OEP"/>
    <property type="match status" value="2"/>
</dbReference>
<dbReference type="Gene3D" id="1.20.1600.10">
    <property type="entry name" value="Outer membrane efflux proteins (OEP)"/>
    <property type="match status" value="1"/>
</dbReference>
<dbReference type="GO" id="GO:0005886">
    <property type="term" value="C:plasma membrane"/>
    <property type="evidence" value="ECO:0007669"/>
    <property type="project" value="UniProtKB-SubCell"/>
</dbReference>
<dbReference type="InterPro" id="IPR003423">
    <property type="entry name" value="OMP_efflux"/>
</dbReference>
<evidence type="ECO:0000313" key="5">
    <source>
        <dbReference type="Proteomes" id="UP000235616"/>
    </source>
</evidence>
<dbReference type="Proteomes" id="UP000235616">
    <property type="component" value="Unassembled WGS sequence"/>
</dbReference>
<proteinExistence type="inferred from homology"/>
<gene>
    <name evidence="4" type="ORF">C0Z18_23750</name>
</gene>
<keyword evidence="2" id="KW-1134">Transmembrane beta strand</keyword>
<name>A0A2N7VGW8_9BURK</name>
<evidence type="ECO:0000256" key="2">
    <source>
        <dbReference type="RuleBase" id="RU362097"/>
    </source>
</evidence>
<dbReference type="EMBL" id="PNYA01000025">
    <property type="protein sequence ID" value="PMS16397.1"/>
    <property type="molecule type" value="Genomic_DNA"/>
</dbReference>
<keyword evidence="2" id="KW-0812">Transmembrane</keyword>
<keyword evidence="2" id="KW-0449">Lipoprotein</keyword>